<evidence type="ECO:0008006" key="4">
    <source>
        <dbReference type="Google" id="ProtNLM"/>
    </source>
</evidence>
<evidence type="ECO:0000256" key="1">
    <source>
        <dbReference type="SAM" id="MobiDB-lite"/>
    </source>
</evidence>
<evidence type="ECO:0000313" key="3">
    <source>
        <dbReference type="Proteomes" id="UP000739538"/>
    </source>
</evidence>
<name>A0A956NE39_UNCEI</name>
<accession>A0A956NE39</accession>
<proteinExistence type="predicted"/>
<organism evidence="2 3">
    <name type="scientific">Eiseniibacteriota bacterium</name>
    <dbReference type="NCBI Taxonomy" id="2212470"/>
    <lineage>
        <taxon>Bacteria</taxon>
        <taxon>Candidatus Eiseniibacteriota</taxon>
    </lineage>
</organism>
<sequence length="292" mass="32805">MGSSAFPSWWGSFQIPEGSCGRWEIGPFFMWIQRNAEDWTVMRQRHKDPFRDHWDVEIPADPPCPVSGKDEAPASPADWAGKVPHDEVGASPPDPPQRYAALEGSGTVHITPAHADRPVVITPEQSFFLPPKRTVHLFVSLPLWLQFRDEPDGVPMIDDALFRPSDTWHGPNTQVGQVCYASRTRAAFAPIGRLPHRIVTPFEVRNRSEKDVKVERIKLPTPHLSVLVDEQGGLWTEAVIFEQPPGVDPPDVRIEPGTTNGSQKLEVLSGPRTRMEKKFVWHAFGDFFGNGW</sequence>
<reference evidence="2" key="1">
    <citation type="submission" date="2020-04" db="EMBL/GenBank/DDBJ databases">
        <authorList>
            <person name="Zhang T."/>
        </authorList>
    </citation>
    <scope>NUCLEOTIDE SEQUENCE</scope>
    <source>
        <strain evidence="2">HKST-UBA02</strain>
    </source>
</reference>
<gene>
    <name evidence="2" type="ORF">KDA27_16360</name>
</gene>
<dbReference type="Proteomes" id="UP000739538">
    <property type="component" value="Unassembled WGS sequence"/>
</dbReference>
<evidence type="ECO:0000313" key="2">
    <source>
        <dbReference type="EMBL" id="MCA9757378.1"/>
    </source>
</evidence>
<dbReference type="EMBL" id="JAGQHS010000096">
    <property type="protein sequence ID" value="MCA9757378.1"/>
    <property type="molecule type" value="Genomic_DNA"/>
</dbReference>
<protein>
    <recommendedName>
        <fullName evidence="4">DUF432 domain-containing protein</fullName>
    </recommendedName>
</protein>
<feature type="region of interest" description="Disordered" evidence="1">
    <location>
        <begin position="246"/>
        <end position="265"/>
    </location>
</feature>
<feature type="region of interest" description="Disordered" evidence="1">
    <location>
        <begin position="53"/>
        <end position="95"/>
    </location>
</feature>
<reference evidence="2" key="2">
    <citation type="journal article" date="2021" name="Microbiome">
        <title>Successional dynamics and alternative stable states in a saline activated sludge microbial community over 9 years.</title>
        <authorList>
            <person name="Wang Y."/>
            <person name="Ye J."/>
            <person name="Ju F."/>
            <person name="Liu L."/>
            <person name="Boyd J.A."/>
            <person name="Deng Y."/>
            <person name="Parks D.H."/>
            <person name="Jiang X."/>
            <person name="Yin X."/>
            <person name="Woodcroft B.J."/>
            <person name="Tyson G.W."/>
            <person name="Hugenholtz P."/>
            <person name="Polz M.F."/>
            <person name="Zhang T."/>
        </authorList>
    </citation>
    <scope>NUCLEOTIDE SEQUENCE</scope>
    <source>
        <strain evidence="2">HKST-UBA02</strain>
    </source>
</reference>
<dbReference type="AlphaFoldDB" id="A0A956NE39"/>
<comment type="caution">
    <text evidence="2">The sequence shown here is derived from an EMBL/GenBank/DDBJ whole genome shotgun (WGS) entry which is preliminary data.</text>
</comment>